<dbReference type="AlphaFoldDB" id="A0A5N8VYF8"/>
<proteinExistence type="predicted"/>
<evidence type="ECO:0000313" key="1">
    <source>
        <dbReference type="EMBL" id="MPY39134.1"/>
    </source>
</evidence>
<gene>
    <name evidence="1" type="ORF">FNH04_04100</name>
</gene>
<evidence type="ECO:0000313" key="2">
    <source>
        <dbReference type="Proteomes" id="UP000326979"/>
    </source>
</evidence>
<sequence length="83" mass="9200">MEAGLEGLVGLIGGRTPADRVTNLSGQHTWFQQFRRGLSRTGPTEPYRLARTRAQKDPGTKQAFTAVKRSEGGVVKWQWASED</sequence>
<name>A0A5N8VYF8_9ACTN</name>
<accession>A0A5N8VYF8</accession>
<dbReference type="RefSeq" id="WP_152780372.1">
    <property type="nucleotide sequence ID" value="NZ_BAABEQ010000146.1"/>
</dbReference>
<dbReference type="EMBL" id="VJZE01000013">
    <property type="protein sequence ID" value="MPY39134.1"/>
    <property type="molecule type" value="Genomic_DNA"/>
</dbReference>
<organism evidence="1 2">
    <name type="scientific">Streptomyces phyllanthi</name>
    <dbReference type="NCBI Taxonomy" id="1803180"/>
    <lineage>
        <taxon>Bacteria</taxon>
        <taxon>Bacillati</taxon>
        <taxon>Actinomycetota</taxon>
        <taxon>Actinomycetes</taxon>
        <taxon>Kitasatosporales</taxon>
        <taxon>Streptomycetaceae</taxon>
        <taxon>Streptomyces</taxon>
    </lineage>
</organism>
<keyword evidence="2" id="KW-1185">Reference proteome</keyword>
<reference evidence="1 2" key="1">
    <citation type="submission" date="2019-07" db="EMBL/GenBank/DDBJ databases">
        <title>New species of Amycolatopsis and Streptomyces.</title>
        <authorList>
            <person name="Duangmal K."/>
            <person name="Teo W.F.A."/>
            <person name="Lipun K."/>
        </authorList>
    </citation>
    <scope>NUCLEOTIDE SEQUENCE [LARGE SCALE GENOMIC DNA]</scope>
    <source>
        <strain evidence="1 2">TISTR 2346</strain>
    </source>
</reference>
<protein>
    <submittedName>
        <fullName evidence="1">Uncharacterized protein</fullName>
    </submittedName>
</protein>
<comment type="caution">
    <text evidence="1">The sequence shown here is derived from an EMBL/GenBank/DDBJ whole genome shotgun (WGS) entry which is preliminary data.</text>
</comment>
<dbReference type="Proteomes" id="UP000326979">
    <property type="component" value="Unassembled WGS sequence"/>
</dbReference>